<evidence type="ECO:0000256" key="7">
    <source>
        <dbReference type="SAM" id="Coils"/>
    </source>
</evidence>
<dbReference type="Pfam" id="PF00931">
    <property type="entry name" value="NB-ARC"/>
    <property type="match status" value="1"/>
</dbReference>
<dbReference type="InterPro" id="IPR050905">
    <property type="entry name" value="Plant_NBS-LRR"/>
</dbReference>
<dbReference type="GO" id="GO:0043531">
    <property type="term" value="F:ADP binding"/>
    <property type="evidence" value="ECO:0007669"/>
    <property type="project" value="InterPro"/>
</dbReference>
<evidence type="ECO:0000259" key="8">
    <source>
        <dbReference type="Pfam" id="PF00931"/>
    </source>
</evidence>
<keyword evidence="5" id="KW-0611">Plant defense</keyword>
<feature type="coiled-coil region" evidence="7">
    <location>
        <begin position="71"/>
        <end position="123"/>
    </location>
</feature>
<keyword evidence="2" id="KW-0433">Leucine-rich repeat</keyword>
<feature type="non-terminal residue" evidence="9">
    <location>
        <position position="698"/>
    </location>
</feature>
<dbReference type="InterPro" id="IPR032675">
    <property type="entry name" value="LRR_dom_sf"/>
</dbReference>
<dbReference type="Gene3D" id="1.10.10.10">
    <property type="entry name" value="Winged helix-like DNA-binding domain superfamily/Winged helix DNA-binding domain"/>
    <property type="match status" value="1"/>
</dbReference>
<dbReference type="GO" id="GO:0005524">
    <property type="term" value="F:ATP binding"/>
    <property type="evidence" value="ECO:0007669"/>
    <property type="project" value="UniProtKB-KW"/>
</dbReference>
<comment type="caution">
    <text evidence="9">The sequence shown here is derived from an EMBL/GenBank/DDBJ whole genome shotgun (WGS) entry which is preliminary data.</text>
</comment>
<evidence type="ECO:0000256" key="6">
    <source>
        <dbReference type="ARBA" id="ARBA00022840"/>
    </source>
</evidence>
<dbReference type="AlphaFoldDB" id="A0AAW0LH74"/>
<dbReference type="InterPro" id="IPR027417">
    <property type="entry name" value="P-loop_NTPase"/>
</dbReference>
<organism evidence="9 10">
    <name type="scientific">Quercus suber</name>
    <name type="common">Cork oak</name>
    <dbReference type="NCBI Taxonomy" id="58331"/>
    <lineage>
        <taxon>Eukaryota</taxon>
        <taxon>Viridiplantae</taxon>
        <taxon>Streptophyta</taxon>
        <taxon>Embryophyta</taxon>
        <taxon>Tracheophyta</taxon>
        <taxon>Spermatophyta</taxon>
        <taxon>Magnoliopsida</taxon>
        <taxon>eudicotyledons</taxon>
        <taxon>Gunneridae</taxon>
        <taxon>Pentapetalae</taxon>
        <taxon>rosids</taxon>
        <taxon>fabids</taxon>
        <taxon>Fagales</taxon>
        <taxon>Fagaceae</taxon>
        <taxon>Quercus</taxon>
    </lineage>
</organism>
<proteinExistence type="inferred from homology"/>
<dbReference type="InterPro" id="IPR042197">
    <property type="entry name" value="Apaf_helical"/>
</dbReference>
<dbReference type="Proteomes" id="UP000237347">
    <property type="component" value="Unassembled WGS sequence"/>
</dbReference>
<gene>
    <name evidence="9" type="ORF">CFP56_000694</name>
</gene>
<dbReference type="Gene3D" id="3.80.10.10">
    <property type="entry name" value="Ribonuclease Inhibitor"/>
    <property type="match status" value="1"/>
</dbReference>
<comment type="similarity">
    <text evidence="1">Belongs to the disease resistance NB-LRR family.</text>
</comment>
<keyword evidence="4" id="KW-0547">Nucleotide-binding</keyword>
<accession>A0AAW0LH74</accession>
<name>A0AAW0LH74_QUESU</name>
<evidence type="ECO:0000256" key="3">
    <source>
        <dbReference type="ARBA" id="ARBA00022737"/>
    </source>
</evidence>
<dbReference type="GO" id="GO:0006952">
    <property type="term" value="P:defense response"/>
    <property type="evidence" value="ECO:0007669"/>
    <property type="project" value="UniProtKB-KW"/>
</dbReference>
<dbReference type="PRINTS" id="PR00364">
    <property type="entry name" value="DISEASERSIST"/>
</dbReference>
<reference evidence="9 10" key="1">
    <citation type="journal article" date="2018" name="Sci. Data">
        <title>The draft genome sequence of cork oak.</title>
        <authorList>
            <person name="Ramos A.M."/>
            <person name="Usie A."/>
            <person name="Barbosa P."/>
            <person name="Barros P.M."/>
            <person name="Capote T."/>
            <person name="Chaves I."/>
            <person name="Simoes F."/>
            <person name="Abreu I."/>
            <person name="Carrasquinho I."/>
            <person name="Faro C."/>
            <person name="Guimaraes J.B."/>
            <person name="Mendonca D."/>
            <person name="Nobrega F."/>
            <person name="Rodrigues L."/>
            <person name="Saibo N.J.M."/>
            <person name="Varela M.C."/>
            <person name="Egas C."/>
            <person name="Matos J."/>
            <person name="Miguel C.M."/>
            <person name="Oliveira M.M."/>
            <person name="Ricardo C.P."/>
            <person name="Goncalves S."/>
        </authorList>
    </citation>
    <scope>NUCLEOTIDE SEQUENCE [LARGE SCALE GENOMIC DNA]</scope>
    <source>
        <strain evidence="10">cv. HL8</strain>
    </source>
</reference>
<evidence type="ECO:0000256" key="5">
    <source>
        <dbReference type="ARBA" id="ARBA00022821"/>
    </source>
</evidence>
<dbReference type="SUPFAM" id="SSF52540">
    <property type="entry name" value="P-loop containing nucleoside triphosphate hydrolases"/>
    <property type="match status" value="1"/>
</dbReference>
<dbReference type="Gene3D" id="1.10.8.430">
    <property type="entry name" value="Helical domain of apoptotic protease-activating factors"/>
    <property type="match status" value="1"/>
</dbReference>
<keyword evidence="6" id="KW-0067">ATP-binding</keyword>
<evidence type="ECO:0000313" key="10">
    <source>
        <dbReference type="Proteomes" id="UP000237347"/>
    </source>
</evidence>
<evidence type="ECO:0000313" key="9">
    <source>
        <dbReference type="EMBL" id="KAK7850540.1"/>
    </source>
</evidence>
<dbReference type="SUPFAM" id="SSF52058">
    <property type="entry name" value="L domain-like"/>
    <property type="match status" value="1"/>
</dbReference>
<dbReference type="EMBL" id="PKMF04000099">
    <property type="protein sequence ID" value="KAK7850540.1"/>
    <property type="molecule type" value="Genomic_DNA"/>
</dbReference>
<evidence type="ECO:0000256" key="2">
    <source>
        <dbReference type="ARBA" id="ARBA00022614"/>
    </source>
</evidence>
<sequence>MKDKAKEREEKIQLVAIVSLVIHPQACQRDRMDILTGCTGSIAAEVVKCTAKPVIRHVGYLFRFKKIVDDLIKAKTDLQLEQQKVQEAIERAAMNNEIAEKDVERWLTNVNQLMEEVQALENKVQVNLRFCNGWCPDWIRQYKLCKEAIQKTNVVKELQDKGKFSELTHRAPTPGIEIFSSSDFEVFESRKLAFQQIMEALHDDNNKRIGMHGIGGVGKTTLVKEVHKKTKELNIFDEIVMTVVSLTPNVRRIQERYGKGKSNMLKIKSVKKILIILDDVWKDVNLEAIGIPSCDDHRGCKMLLTTRSVHVCNLMRCQGKIPLNFLVEEESLALMKKTAIVDDCPGLNDVVLEVVKECKGLPIAIITVGKALTGKSLNDWNVAMHQLRKSRLVDIEGVDEDKNAYACLKWSFDQLKRKTKLCFLLCSLFPEDYNIPIEELTRYVMGLEEDEDFHVLEDARCQVHAAVNSLKDSSLLLEGFDKECVKMHDMVRDICLWITSKGENEFELRACTRLERNTNFERATAISLIDFNTEQLPDKLVCPRLNILLLGGIQNCSKEISNTLFEGMNCLKVLKLHDIILSSQSLELLTNLRTLFLKDCDFSDDLSSLGKLKRLETLSFCRCGMVALPSELGEMASLKMLNLTNCDKLKQIPSNVIGRLSQLEELIIKESFKNWDVEGTTSEISNANLSELNSLPRL</sequence>
<keyword evidence="7" id="KW-0175">Coiled coil</keyword>
<dbReference type="PANTHER" id="PTHR33463">
    <property type="entry name" value="NB-ARC DOMAIN-CONTAINING PROTEIN-RELATED"/>
    <property type="match status" value="1"/>
</dbReference>
<dbReference type="PANTHER" id="PTHR33463:SF135">
    <property type="entry name" value="RESISTANCE PROTEIN RPS2, PUTATIVE-RELATED"/>
    <property type="match status" value="1"/>
</dbReference>
<dbReference type="InterPro" id="IPR002182">
    <property type="entry name" value="NB-ARC"/>
</dbReference>
<evidence type="ECO:0000256" key="4">
    <source>
        <dbReference type="ARBA" id="ARBA00022741"/>
    </source>
</evidence>
<feature type="domain" description="NB-ARC" evidence="8">
    <location>
        <begin position="194"/>
        <end position="340"/>
    </location>
</feature>
<keyword evidence="3" id="KW-0677">Repeat</keyword>
<keyword evidence="10" id="KW-1185">Reference proteome</keyword>
<dbReference type="Gene3D" id="3.40.50.300">
    <property type="entry name" value="P-loop containing nucleotide triphosphate hydrolases"/>
    <property type="match status" value="1"/>
</dbReference>
<protein>
    <submittedName>
        <fullName evidence="9">Disease resistance protein</fullName>
    </submittedName>
</protein>
<dbReference type="InterPro" id="IPR036388">
    <property type="entry name" value="WH-like_DNA-bd_sf"/>
</dbReference>
<evidence type="ECO:0000256" key="1">
    <source>
        <dbReference type="ARBA" id="ARBA00008894"/>
    </source>
</evidence>